<dbReference type="EMBL" id="DWVZ01000140">
    <property type="protein sequence ID" value="HJC63952.1"/>
    <property type="molecule type" value="Genomic_DNA"/>
</dbReference>
<reference evidence="2" key="1">
    <citation type="journal article" date="2021" name="PeerJ">
        <title>Extensive microbial diversity within the chicken gut microbiome revealed by metagenomics and culture.</title>
        <authorList>
            <person name="Gilroy R."/>
            <person name="Ravi A."/>
            <person name="Getino M."/>
            <person name="Pursley I."/>
            <person name="Horton D.L."/>
            <person name="Alikhan N.F."/>
            <person name="Baker D."/>
            <person name="Gharbi K."/>
            <person name="Hall N."/>
            <person name="Watson M."/>
            <person name="Adriaenssens E.M."/>
            <person name="Foster-Nyarko E."/>
            <person name="Jarju S."/>
            <person name="Secka A."/>
            <person name="Antonio M."/>
            <person name="Oren A."/>
            <person name="Chaudhuri R.R."/>
            <person name="La Ragione R."/>
            <person name="Hildebrand F."/>
            <person name="Pallen M.J."/>
        </authorList>
    </citation>
    <scope>NUCLEOTIDE SEQUENCE</scope>
    <source>
        <strain evidence="2">ChiBcec2-3848</strain>
    </source>
</reference>
<feature type="transmembrane region" description="Helical" evidence="1">
    <location>
        <begin position="158"/>
        <end position="176"/>
    </location>
</feature>
<proteinExistence type="predicted"/>
<dbReference type="Proteomes" id="UP000823886">
    <property type="component" value="Unassembled WGS sequence"/>
</dbReference>
<feature type="transmembrane region" description="Helical" evidence="1">
    <location>
        <begin position="114"/>
        <end position="138"/>
    </location>
</feature>
<keyword evidence="1" id="KW-0472">Membrane</keyword>
<sequence>MSGFFIFMRKEWMEYTRSMKLFVLAVVFAALGFLNPVTAEYLPQLTQSLLPEGILVTLPEPTAADSWAQFFKNVPQIGMIVFLIVFSGIFASEFSRGTLINLFTKGLSRQKTGAVKWCFTMLCWSGCYWLSFGITYFYNFLFWEKSAVVHLGSAAAFVWVYGIFLLTFLLLGSVVFQSSAGGLLCAGAVFGAGMICSLFPELKKISPGRLLDAAALLESSAAPRDFLPALVLVSLLTAAGAAGSIVLMGNRKL</sequence>
<feature type="transmembrane region" description="Helical" evidence="1">
    <location>
        <begin position="183"/>
        <end position="200"/>
    </location>
</feature>
<keyword evidence="1" id="KW-1133">Transmembrane helix</keyword>
<evidence type="ECO:0000313" key="3">
    <source>
        <dbReference type="Proteomes" id="UP000823886"/>
    </source>
</evidence>
<evidence type="ECO:0000256" key="1">
    <source>
        <dbReference type="SAM" id="Phobius"/>
    </source>
</evidence>
<keyword evidence="1" id="KW-0812">Transmembrane</keyword>
<accession>A0A9D2PMU5</accession>
<dbReference type="AlphaFoldDB" id="A0A9D2PMU5"/>
<reference evidence="2" key="2">
    <citation type="submission" date="2021-04" db="EMBL/GenBank/DDBJ databases">
        <authorList>
            <person name="Gilroy R."/>
        </authorList>
    </citation>
    <scope>NUCLEOTIDE SEQUENCE</scope>
    <source>
        <strain evidence="2">ChiBcec2-3848</strain>
    </source>
</reference>
<protein>
    <submittedName>
        <fullName evidence="2">ABC transporter permease</fullName>
    </submittedName>
</protein>
<organism evidence="2 3">
    <name type="scientific">Candidatus Blautia merdavium</name>
    <dbReference type="NCBI Taxonomy" id="2838494"/>
    <lineage>
        <taxon>Bacteria</taxon>
        <taxon>Bacillati</taxon>
        <taxon>Bacillota</taxon>
        <taxon>Clostridia</taxon>
        <taxon>Lachnospirales</taxon>
        <taxon>Lachnospiraceae</taxon>
        <taxon>Blautia</taxon>
    </lineage>
</organism>
<feature type="transmembrane region" description="Helical" evidence="1">
    <location>
        <begin position="226"/>
        <end position="248"/>
    </location>
</feature>
<comment type="caution">
    <text evidence="2">The sequence shown here is derived from an EMBL/GenBank/DDBJ whole genome shotgun (WGS) entry which is preliminary data.</text>
</comment>
<evidence type="ECO:0000313" key="2">
    <source>
        <dbReference type="EMBL" id="HJC63952.1"/>
    </source>
</evidence>
<gene>
    <name evidence="2" type="ORF">H9753_10110</name>
</gene>
<name>A0A9D2PMU5_9FIRM</name>
<feature type="transmembrane region" description="Helical" evidence="1">
    <location>
        <begin position="76"/>
        <end position="94"/>
    </location>
</feature>